<dbReference type="AlphaFoldDB" id="A1CFP6"/>
<evidence type="ECO:0000256" key="1">
    <source>
        <dbReference type="SAM" id="MobiDB-lite"/>
    </source>
</evidence>
<keyword evidence="3" id="KW-1185">Reference proteome</keyword>
<sequence length="75" mass="7972">MSPKSSESTTTMDNASMHTTSSSASTLKGIFTKTLKLKDNSGVSSSTAAPKKRTPKDYKAAAIHHEAVAQYLALR</sequence>
<feature type="region of interest" description="Disordered" evidence="1">
    <location>
        <begin position="1"/>
        <end position="24"/>
    </location>
</feature>
<dbReference type="Proteomes" id="UP000006701">
    <property type="component" value="Unassembled WGS sequence"/>
</dbReference>
<dbReference type="VEuPathDB" id="FungiDB:ACLA_093940"/>
<organism evidence="2 3">
    <name type="scientific">Aspergillus clavatus (strain ATCC 1007 / CBS 513.65 / DSM 816 / NCTC 3887 / NRRL 1 / QM 1276 / 107)</name>
    <dbReference type="NCBI Taxonomy" id="344612"/>
    <lineage>
        <taxon>Eukaryota</taxon>
        <taxon>Fungi</taxon>
        <taxon>Dikarya</taxon>
        <taxon>Ascomycota</taxon>
        <taxon>Pezizomycotina</taxon>
        <taxon>Eurotiomycetes</taxon>
        <taxon>Eurotiomycetidae</taxon>
        <taxon>Eurotiales</taxon>
        <taxon>Aspergillaceae</taxon>
        <taxon>Aspergillus</taxon>
        <taxon>Aspergillus subgen. Fumigati</taxon>
    </lineage>
</organism>
<evidence type="ECO:0000313" key="2">
    <source>
        <dbReference type="EMBL" id="EAW11695.1"/>
    </source>
</evidence>
<dbReference type="RefSeq" id="XP_001273121.1">
    <property type="nucleotide sequence ID" value="XM_001273120.1"/>
</dbReference>
<name>A1CFP6_ASPCL</name>
<gene>
    <name evidence="2" type="ORF">ACLA_093940</name>
</gene>
<evidence type="ECO:0000313" key="3">
    <source>
        <dbReference type="Proteomes" id="UP000006701"/>
    </source>
</evidence>
<feature type="compositionally biased region" description="Polar residues" evidence="1">
    <location>
        <begin position="1"/>
        <end position="18"/>
    </location>
</feature>
<dbReference type="OrthoDB" id="4501110at2759"/>
<dbReference type="KEGG" id="act:ACLA_093940"/>
<accession>A1CFP6</accession>
<proteinExistence type="predicted"/>
<dbReference type="OMA" id="GEAVHHE"/>
<dbReference type="HOGENOM" id="CLU_2654059_0_0_1"/>
<protein>
    <submittedName>
        <fullName evidence="2">Uncharacterized protein</fullName>
    </submittedName>
</protein>
<reference evidence="2 3" key="1">
    <citation type="journal article" date="2008" name="PLoS Genet.">
        <title>Genomic islands in the pathogenic filamentous fungus Aspergillus fumigatus.</title>
        <authorList>
            <person name="Fedorova N.D."/>
            <person name="Khaldi N."/>
            <person name="Joardar V.S."/>
            <person name="Maiti R."/>
            <person name="Amedeo P."/>
            <person name="Anderson M.J."/>
            <person name="Crabtree J."/>
            <person name="Silva J.C."/>
            <person name="Badger J.H."/>
            <person name="Albarraq A."/>
            <person name="Angiuoli S."/>
            <person name="Bussey H."/>
            <person name="Bowyer P."/>
            <person name="Cotty P.J."/>
            <person name="Dyer P.S."/>
            <person name="Egan A."/>
            <person name="Galens K."/>
            <person name="Fraser-Liggett C.M."/>
            <person name="Haas B.J."/>
            <person name="Inman J.M."/>
            <person name="Kent R."/>
            <person name="Lemieux S."/>
            <person name="Malavazi I."/>
            <person name="Orvis J."/>
            <person name="Roemer T."/>
            <person name="Ronning C.M."/>
            <person name="Sundaram J.P."/>
            <person name="Sutton G."/>
            <person name="Turner G."/>
            <person name="Venter J.C."/>
            <person name="White O.R."/>
            <person name="Whitty B.R."/>
            <person name="Youngman P."/>
            <person name="Wolfe K.H."/>
            <person name="Goldman G.H."/>
            <person name="Wortman J.R."/>
            <person name="Jiang B."/>
            <person name="Denning D.W."/>
            <person name="Nierman W.C."/>
        </authorList>
    </citation>
    <scope>NUCLEOTIDE SEQUENCE [LARGE SCALE GENOMIC DNA]</scope>
    <source>
        <strain evidence="3">ATCC 1007 / CBS 513.65 / DSM 816 / NCTC 3887 / NRRL 1</strain>
    </source>
</reference>
<dbReference type="GeneID" id="4704736"/>
<dbReference type="EMBL" id="DS027052">
    <property type="protein sequence ID" value="EAW11695.1"/>
    <property type="molecule type" value="Genomic_DNA"/>
</dbReference>